<feature type="domain" description="Helicase ATP-binding" evidence="3">
    <location>
        <begin position="180"/>
        <end position="381"/>
    </location>
</feature>
<dbReference type="Pfam" id="PF13156">
    <property type="entry name" value="Mrr_cat_2"/>
    <property type="match status" value="1"/>
</dbReference>
<dbReference type="InterPro" id="IPR014001">
    <property type="entry name" value="Helicase_ATP-bd"/>
</dbReference>
<dbReference type="GO" id="GO:0005829">
    <property type="term" value="C:cytosol"/>
    <property type="evidence" value="ECO:0007669"/>
    <property type="project" value="TreeGrafter"/>
</dbReference>
<dbReference type="Gene3D" id="3.40.50.150">
    <property type="entry name" value="Vaccinia Virus protein VP39"/>
    <property type="match status" value="1"/>
</dbReference>
<feature type="region of interest" description="Disordered" evidence="2">
    <location>
        <begin position="662"/>
        <end position="691"/>
    </location>
</feature>
<dbReference type="Pfam" id="PF02384">
    <property type="entry name" value="N6_Mtase"/>
    <property type="match status" value="1"/>
</dbReference>
<dbReference type="GO" id="GO:0005524">
    <property type="term" value="F:ATP binding"/>
    <property type="evidence" value="ECO:0007669"/>
    <property type="project" value="InterPro"/>
</dbReference>
<dbReference type="InterPro" id="IPR029063">
    <property type="entry name" value="SAM-dependent_MTases_sf"/>
</dbReference>
<dbReference type="SMART" id="SM00490">
    <property type="entry name" value="HELICc"/>
    <property type="match status" value="1"/>
</dbReference>
<gene>
    <name evidence="4" type="ORF">SAMN05216302_10314</name>
</gene>
<dbReference type="Pfam" id="PF18135">
    <property type="entry name" value="Type_ISP_C"/>
    <property type="match status" value="1"/>
</dbReference>
<dbReference type="InterPro" id="IPR001650">
    <property type="entry name" value="Helicase_C-like"/>
</dbReference>
<evidence type="ECO:0000256" key="2">
    <source>
        <dbReference type="SAM" id="MobiDB-lite"/>
    </source>
</evidence>
<proteinExistence type="inferred from homology"/>
<dbReference type="CDD" id="cd22333">
    <property type="entry name" value="LlaBIII_nuclease-like"/>
    <property type="match status" value="1"/>
</dbReference>
<evidence type="ECO:0000256" key="1">
    <source>
        <dbReference type="ARBA" id="ARBA00006594"/>
    </source>
</evidence>
<dbReference type="InterPro" id="IPR050742">
    <property type="entry name" value="Helicase_Restrict-Modif_Enz"/>
</dbReference>
<dbReference type="GO" id="GO:0008170">
    <property type="term" value="F:N-methyltransferase activity"/>
    <property type="evidence" value="ECO:0007669"/>
    <property type="project" value="InterPro"/>
</dbReference>
<dbReference type="SMART" id="SM00487">
    <property type="entry name" value="DEXDc"/>
    <property type="match status" value="1"/>
</dbReference>
<dbReference type="OrthoDB" id="9804086at2"/>
<keyword evidence="4" id="KW-0378">Hydrolase</keyword>
<sequence>MSALRDLLASYRNASKNEREKGTYFELLIKDFLKHDPTYSPNFSDVWTYAEWAQQQGVDSRDIGIDLVAALAEEDGFCAIQCKFYDDNHRIQKSDLDSFFTASGKKGFTRRLIVDSTRRDWSEHAENALSGQTIETQRIGLAELENSPIDWSIYAPGKPIKLQTKKSLREHQKAALDAVREGLTQADRGKLIMACGTGKTFTSLKIAESLSGAGKQVLFLVPSLSLMSQTITEWTIEAAIPLRSFAVCSDVQVGKRKRNDDLADINIHDLAYPATTDAQKLADKIAQPHDGEMTVIFSTYQSIQVISEAQKKFDLPAFDLIICDEAHRTTGATLAGEDESYFVRIHDQGFITANKRLYMTATPRIFGDAIKTKAKEVDAVLASMDNPEQFGETLYELSFSYAVQKELLTDYKVLVLAVDETLVGASVQKRLSDRNSELILDDACKIIGCYRALSKVDIKAGVVADPRPMRRAVAFCRDIKSSKGVTQEFRFVIDEYLKNQPLPEEQIPLACEMAHVDGTYNATARNSLLSWLKEDTSEDTCRILSNARCLSEGVDVPALDAILFLHPRKSQIDVVQSVGRVMRRAEGKNMGYVILPIGVPAGVPAAEALNNNEKYKVVWQILNALRSHDDRFDATINKIDLGADASSKIEIIAVSNTLPDKKGKNKENNDIGGSGHDKGDNESFDGDGKENQPIQTSFAFDEFQRAIYAKIVKKCGKRDYWENWANDIARIAQTHISRITALLQNKESSEYLAFATFLEELRDDLNESITEQEAIEMLAQHIITKPVFDALFEGYNFTQHNPVSIALQDVLNVLQEQNLQKESETLNKFYESVRARAAGIENAEGKQSIIVQLYDKFFRNAFPKMTDRLGIVYTPVEVVDFIIHSVNDALKNEFGLTLGSQNVHILDPFTGTGTFITRLLQSGLISNEQLPYKYQHEIHANDIVLLAYYIAAINIEAVYHAIMGGDYQPFNGICLTDTFQLHEKEDLISKMLEANSSRRKKQKELDIRVIMGNPPYSAGQTSANDNNANIAYPNLDESIRTTYAAHSTATNKNALYDSYIRAIRWASNRIKDTGVIGFVSNAGFIEANTADGMRKCLAEEFSSIYVFHLRGNQRTSGELSRKEGGKIFGSGSRAPIAISILIKNPRATEQGRIFIHDIGDYLNRDEKLARISEFKSISGISRANGWLPVSPDKHHDWVNQRDNSFDAFISLGDKKDKNAVAVFANFSGGIKTNRDAWCYNHSKNELEKNMRRMTDFYNNEVQRYKAACADLNKGGYPRIDDFINVDHTQISWSSNLKTDIAKFKSHSYKQNLSGFSLYRPFSKQWIYYSSDCNERTYQMPRIFPDATADNRVICVTGLGTTKDFSVIILDKLPDIQTQANGQCFPLKLYEKNSQPNEAIQQSDVHDSLFGDDLGGLFDNGHTTEATENKAEYTIKDGITDAGLGHFQAAYPTEVITKDDVFYYIYGLLHSEDYKKRFADNLAKELPRIPCVKKAADYWAFCKAGRDLAELHINYESVKPYPVISNVGELFSDILEDEDYRVEKMKFGKKGKAIDKTTVIYNHKITMSNIPLEAYDYVVNGKPALEWVMERQAVTTHKESGIVNDANLWAIETMHDAAYPLKLFQRVITVSMETMKIVKNLPRLELNLGKYLST</sequence>
<dbReference type="RefSeq" id="WP_090701920.1">
    <property type="nucleotide sequence ID" value="NZ_FOSP01000031.1"/>
</dbReference>
<dbReference type="PANTHER" id="PTHR47396">
    <property type="entry name" value="TYPE I RESTRICTION ENZYME ECOKI R PROTEIN"/>
    <property type="match status" value="1"/>
</dbReference>
<keyword evidence="5" id="KW-1185">Reference proteome</keyword>
<dbReference type="InterPro" id="IPR027417">
    <property type="entry name" value="P-loop_NTPase"/>
</dbReference>
<dbReference type="InterPro" id="IPR053980">
    <property type="entry name" value="ISP_coupler"/>
</dbReference>
<dbReference type="SUPFAM" id="SSF52540">
    <property type="entry name" value="P-loop containing nucleoside triphosphate hydrolases"/>
    <property type="match status" value="2"/>
</dbReference>
<keyword evidence="4" id="KW-0547">Nucleotide-binding</keyword>
<dbReference type="Pfam" id="PF22240">
    <property type="entry name" value="ISP_coupler"/>
    <property type="match status" value="1"/>
</dbReference>
<name>A0A1I4EUC0_9PROT</name>
<dbReference type="InterPro" id="IPR006935">
    <property type="entry name" value="Helicase/UvrB_N"/>
</dbReference>
<keyword evidence="4" id="KW-0067">ATP-binding</keyword>
<dbReference type="CDD" id="cd18785">
    <property type="entry name" value="SF2_C"/>
    <property type="match status" value="1"/>
</dbReference>
<dbReference type="GO" id="GO:0016787">
    <property type="term" value="F:hydrolase activity"/>
    <property type="evidence" value="ECO:0007669"/>
    <property type="project" value="InterPro"/>
</dbReference>
<dbReference type="EMBL" id="FOSP01000031">
    <property type="protein sequence ID" value="SFL09312.1"/>
    <property type="molecule type" value="Genomic_DNA"/>
</dbReference>
<accession>A0A1I4EUC0</accession>
<evidence type="ECO:0000313" key="5">
    <source>
        <dbReference type="Proteomes" id="UP000199533"/>
    </source>
</evidence>
<reference evidence="5" key="1">
    <citation type="submission" date="2016-10" db="EMBL/GenBank/DDBJ databases">
        <authorList>
            <person name="Varghese N."/>
            <person name="Submissions S."/>
        </authorList>
    </citation>
    <scope>NUCLEOTIDE SEQUENCE [LARGE SCALE GENOMIC DNA]</scope>
    <source>
        <strain evidence="5">Nm69</strain>
    </source>
</reference>
<dbReference type="Proteomes" id="UP000199533">
    <property type="component" value="Unassembled WGS sequence"/>
</dbReference>
<dbReference type="Pfam" id="PF04851">
    <property type="entry name" value="ResIII"/>
    <property type="match status" value="1"/>
</dbReference>
<dbReference type="GO" id="GO:0004386">
    <property type="term" value="F:helicase activity"/>
    <property type="evidence" value="ECO:0007669"/>
    <property type="project" value="UniProtKB-KW"/>
</dbReference>
<dbReference type="SUPFAM" id="SSF52980">
    <property type="entry name" value="Restriction endonuclease-like"/>
    <property type="match status" value="1"/>
</dbReference>
<dbReference type="PRINTS" id="PR00507">
    <property type="entry name" value="N12N6MTFRASE"/>
</dbReference>
<evidence type="ECO:0000259" key="3">
    <source>
        <dbReference type="PROSITE" id="PS51192"/>
    </source>
</evidence>
<dbReference type="InterPro" id="IPR041635">
    <property type="entry name" value="Type_ISP_LLaBIII_C"/>
</dbReference>
<organism evidence="4 5">
    <name type="scientific">Nitrosomonas aestuarii</name>
    <dbReference type="NCBI Taxonomy" id="52441"/>
    <lineage>
        <taxon>Bacteria</taxon>
        <taxon>Pseudomonadati</taxon>
        <taxon>Pseudomonadota</taxon>
        <taxon>Betaproteobacteria</taxon>
        <taxon>Nitrosomonadales</taxon>
        <taxon>Nitrosomonadaceae</taxon>
        <taxon>Nitrosomonas</taxon>
    </lineage>
</organism>
<keyword evidence="4" id="KW-0347">Helicase</keyword>
<dbReference type="Pfam" id="PF00271">
    <property type="entry name" value="Helicase_C"/>
    <property type="match status" value="1"/>
</dbReference>
<dbReference type="PANTHER" id="PTHR47396:SF1">
    <property type="entry name" value="ATP-DEPENDENT HELICASE IRC3-RELATED"/>
    <property type="match status" value="1"/>
</dbReference>
<dbReference type="Gene3D" id="3.40.50.300">
    <property type="entry name" value="P-loop containing nucleotide triphosphate hydrolases"/>
    <property type="match status" value="2"/>
</dbReference>
<evidence type="ECO:0000313" key="4">
    <source>
        <dbReference type="EMBL" id="SFL09312.1"/>
    </source>
</evidence>
<dbReference type="SUPFAM" id="SSF53335">
    <property type="entry name" value="S-adenosyl-L-methionine-dependent methyltransferases"/>
    <property type="match status" value="1"/>
</dbReference>
<dbReference type="GO" id="GO:0003677">
    <property type="term" value="F:DNA binding"/>
    <property type="evidence" value="ECO:0007669"/>
    <property type="project" value="InterPro"/>
</dbReference>
<dbReference type="InterPro" id="IPR003356">
    <property type="entry name" value="DNA_methylase_A-5"/>
</dbReference>
<feature type="compositionally biased region" description="Basic and acidic residues" evidence="2">
    <location>
        <begin position="662"/>
        <end position="690"/>
    </location>
</feature>
<dbReference type="PROSITE" id="PS51192">
    <property type="entry name" value="HELICASE_ATP_BIND_1"/>
    <property type="match status" value="1"/>
</dbReference>
<protein>
    <submittedName>
        <fullName evidence="4">Predicted helicase</fullName>
    </submittedName>
</protein>
<dbReference type="InterPro" id="IPR011335">
    <property type="entry name" value="Restrct_endonuc-II-like"/>
</dbReference>
<dbReference type="InterPro" id="IPR039442">
    <property type="entry name" value="Mrr-like_dom"/>
</dbReference>
<dbReference type="STRING" id="52441.SAMN05216302_10314"/>
<comment type="similarity">
    <text evidence="1">Belongs to the N(4)/N(6)-methyltransferase family.</text>
</comment>